<evidence type="ECO:0000256" key="10">
    <source>
        <dbReference type="ARBA" id="ARBA00048027"/>
    </source>
</evidence>
<dbReference type="Gene3D" id="1.10.260.30">
    <property type="entry name" value="Signal recognition particle, SRP54 subunit, M-domain"/>
    <property type="match status" value="1"/>
</dbReference>
<dbReference type="SMART" id="SM00963">
    <property type="entry name" value="SRP54_N"/>
    <property type="match status" value="1"/>
</dbReference>
<sequence length="508" mass="53322">MFDGLTERLSGVFERLGGRGVLSEKDIDEALREVRVALLEADVALPVVKDFISKAKELASGEAVIRSVKPADQVVKIVYDGLVDMLGGDVPTGLNLALNPPSIILMAGLQGSGKTTTTGKLALRLSKTERKKVLVASLDTRRPAAMEQLALLAQQVGVESLPIVAGQSAVDIAKRAVSAAKLGGYDVLILDTAGRTTLDEAMMNEAAEVARIANPSETILVADSLTGQDAVRTAKAFHERLPLTGLILTRADGDGRGGAALSMRHVTGLPIKFLGAGEKIDQLDVFDARRVAGRILGQGDVVALVEKAAADLDHAEAERMAKKLAKGKFDLDDLSAQLKQMQKLGGMEGIMGLLPGVQKVKKQISESGIDDSIFRRQQAIISSMTKEERKKPDILAASRKRRIAAGAGVDVAEVNRLLKQHRQMADMFKAMSKDGGKGLARMAQMMGGGDMARLKNLGGGKMPASDPNAAGGQGLSGLPGLPGLGGGGDAKPNPLSGLGLPGFNPFKK</sequence>
<evidence type="ECO:0000256" key="7">
    <source>
        <dbReference type="ARBA" id="ARBA00023134"/>
    </source>
</evidence>
<reference evidence="14 15" key="1">
    <citation type="submission" date="2017-08" db="EMBL/GenBank/DDBJ databases">
        <title>Infants hospitalized years apart are colonized by the same room-sourced microbial strains.</title>
        <authorList>
            <person name="Brooks B."/>
            <person name="Olm M.R."/>
            <person name="Firek B.A."/>
            <person name="Baker R."/>
            <person name="Thomas B.C."/>
            <person name="Morowitz M.J."/>
            <person name="Banfield J.F."/>
        </authorList>
    </citation>
    <scope>NUCLEOTIDE SEQUENCE [LARGE SCALE GENOMIC DNA]</scope>
    <source>
        <strain evidence="14">S2_003_000_R2_4</strain>
    </source>
</reference>
<feature type="binding site" evidence="11">
    <location>
        <begin position="108"/>
        <end position="115"/>
    </location>
    <ligand>
        <name>GTP</name>
        <dbReference type="ChEBI" id="CHEBI:37565"/>
    </ligand>
</feature>
<dbReference type="SUPFAM" id="SSF47364">
    <property type="entry name" value="Domain of the SRP/SRP receptor G-proteins"/>
    <property type="match status" value="1"/>
</dbReference>
<comment type="domain">
    <text evidence="11">Composed of three domains: the N-terminal N domain, which is responsible for interactions with the ribosome, the central G domain, which binds GTP, and the C-terminal M domain, which binds the RNA and the signal sequence of the RNC.</text>
</comment>
<keyword evidence="7 11" id="KW-0342">GTP-binding</keyword>
<dbReference type="PANTHER" id="PTHR11564">
    <property type="entry name" value="SIGNAL RECOGNITION PARTICLE 54K PROTEIN SRP54"/>
    <property type="match status" value="1"/>
</dbReference>
<evidence type="ECO:0000256" key="12">
    <source>
        <dbReference type="SAM" id="MobiDB-lite"/>
    </source>
</evidence>
<feature type="region of interest" description="Disordered" evidence="12">
    <location>
        <begin position="458"/>
        <end position="508"/>
    </location>
</feature>
<dbReference type="Gene3D" id="1.20.120.140">
    <property type="entry name" value="Signal recognition particle SRP54, nucleotide-binding domain"/>
    <property type="match status" value="1"/>
</dbReference>
<dbReference type="GO" id="GO:0006614">
    <property type="term" value="P:SRP-dependent cotranslational protein targeting to membrane"/>
    <property type="evidence" value="ECO:0007669"/>
    <property type="project" value="InterPro"/>
</dbReference>
<dbReference type="SMART" id="SM00962">
    <property type="entry name" value="SRP54"/>
    <property type="match status" value="1"/>
</dbReference>
<dbReference type="InterPro" id="IPR003593">
    <property type="entry name" value="AAA+_ATPase"/>
</dbReference>
<proteinExistence type="inferred from homology"/>
<feature type="domain" description="SRP54-type proteins GTP-binding" evidence="13">
    <location>
        <begin position="270"/>
        <end position="283"/>
    </location>
</feature>
<keyword evidence="8 11" id="KW-0733">Signal recognition particle</keyword>
<dbReference type="Proteomes" id="UP000249393">
    <property type="component" value="Unassembled WGS sequence"/>
</dbReference>
<dbReference type="Gene3D" id="3.40.50.300">
    <property type="entry name" value="P-loop containing nucleotide triphosphate hydrolases"/>
    <property type="match status" value="1"/>
</dbReference>
<name>A0A2W5X495_9CAUL</name>
<protein>
    <recommendedName>
        <fullName evidence="11">Signal recognition particle protein</fullName>
        <ecNumber evidence="11">3.6.5.4</ecNumber>
    </recommendedName>
    <alternativeName>
        <fullName evidence="11">Fifty-four homolog</fullName>
    </alternativeName>
</protein>
<dbReference type="HAMAP" id="MF_00306">
    <property type="entry name" value="SRP54"/>
    <property type="match status" value="1"/>
</dbReference>
<evidence type="ECO:0000256" key="4">
    <source>
        <dbReference type="ARBA" id="ARBA00022741"/>
    </source>
</evidence>
<comment type="similarity">
    <text evidence="2 11">Belongs to the GTP-binding SRP family. SRP54 subfamily.</text>
</comment>
<dbReference type="InterPro" id="IPR022941">
    <property type="entry name" value="SRP54"/>
</dbReference>
<dbReference type="PANTHER" id="PTHR11564:SF5">
    <property type="entry name" value="SIGNAL RECOGNITION PARTICLE SUBUNIT SRP54"/>
    <property type="match status" value="1"/>
</dbReference>
<accession>A0A2W5X495</accession>
<keyword evidence="6 11" id="KW-0694">RNA-binding</keyword>
<dbReference type="CDD" id="cd18539">
    <property type="entry name" value="SRP_G"/>
    <property type="match status" value="1"/>
</dbReference>
<feature type="compositionally biased region" description="Gly residues" evidence="12">
    <location>
        <begin position="471"/>
        <end position="489"/>
    </location>
</feature>
<dbReference type="EMBL" id="QFQZ01000014">
    <property type="protein sequence ID" value="PZR35574.1"/>
    <property type="molecule type" value="Genomic_DNA"/>
</dbReference>
<dbReference type="SUPFAM" id="SSF52540">
    <property type="entry name" value="P-loop containing nucleoside triphosphate hydrolases"/>
    <property type="match status" value="1"/>
</dbReference>
<dbReference type="InterPro" id="IPR000897">
    <property type="entry name" value="SRP54_GTPase_dom"/>
</dbReference>
<dbReference type="InterPro" id="IPR036891">
    <property type="entry name" value="Signal_recog_part_SRP54_M_sf"/>
</dbReference>
<feature type="binding site" evidence="11">
    <location>
        <begin position="249"/>
        <end position="252"/>
    </location>
    <ligand>
        <name>GTP</name>
        <dbReference type="ChEBI" id="CHEBI:37565"/>
    </ligand>
</feature>
<dbReference type="GO" id="GO:0005525">
    <property type="term" value="F:GTP binding"/>
    <property type="evidence" value="ECO:0007669"/>
    <property type="project" value="UniProtKB-UniRule"/>
</dbReference>
<dbReference type="InterPro" id="IPR004125">
    <property type="entry name" value="Signal_recog_particle_SRP54_M"/>
</dbReference>
<dbReference type="GO" id="GO:0008312">
    <property type="term" value="F:7S RNA binding"/>
    <property type="evidence" value="ECO:0007669"/>
    <property type="project" value="InterPro"/>
</dbReference>
<dbReference type="InterPro" id="IPR004780">
    <property type="entry name" value="SRP"/>
</dbReference>
<dbReference type="Pfam" id="PF00448">
    <property type="entry name" value="SRP54"/>
    <property type="match status" value="1"/>
</dbReference>
<dbReference type="InterPro" id="IPR036225">
    <property type="entry name" value="SRP/SRP_N"/>
</dbReference>
<comment type="function">
    <text evidence="11">Involved in targeting and insertion of nascent membrane proteins into the cytoplasmic membrane. Binds to the hydrophobic signal sequence of the ribosome-nascent chain (RNC) as it emerges from the ribosomes. The SRP-RNC complex is then targeted to the cytoplasmic membrane where it interacts with the SRP receptor FtsY. Interaction with FtsY leads to the transfer of the RNC complex to the Sec translocase for insertion into the membrane, the hydrolysis of GTP by both Ffh and FtsY, and the dissociation of the SRP-FtsY complex into the individual components.</text>
</comment>
<evidence type="ECO:0000313" key="15">
    <source>
        <dbReference type="Proteomes" id="UP000249393"/>
    </source>
</evidence>
<gene>
    <name evidence="11" type="primary">ffh</name>
    <name evidence="14" type="ORF">DI526_06425</name>
</gene>
<comment type="caution">
    <text evidence="14">The sequence shown here is derived from an EMBL/GenBank/DDBJ whole genome shotgun (WGS) entry which is preliminary data.</text>
</comment>
<evidence type="ECO:0000256" key="1">
    <source>
        <dbReference type="ARBA" id="ARBA00004515"/>
    </source>
</evidence>
<evidence type="ECO:0000256" key="3">
    <source>
        <dbReference type="ARBA" id="ARBA00022490"/>
    </source>
</evidence>
<dbReference type="InterPro" id="IPR042101">
    <property type="entry name" value="SRP54_N_sf"/>
</dbReference>
<keyword evidence="9 11" id="KW-0687">Ribonucleoprotein</keyword>
<dbReference type="RefSeq" id="WP_304275628.1">
    <property type="nucleotide sequence ID" value="NZ_QFQZ01000014.1"/>
</dbReference>
<comment type="subcellular location">
    <subcellularLocation>
        <location evidence="1">Cell inner membrane</location>
        <topology evidence="1">Peripheral membrane protein</topology>
        <orientation evidence="1">Cytoplasmic side</orientation>
    </subcellularLocation>
    <subcellularLocation>
        <location evidence="11">Cytoplasm</location>
    </subcellularLocation>
    <text evidence="11">The SRP-RNC complex is targeted to the cytoplasmic membrane.</text>
</comment>
<dbReference type="GO" id="GO:0003924">
    <property type="term" value="F:GTPase activity"/>
    <property type="evidence" value="ECO:0007669"/>
    <property type="project" value="UniProtKB-UniRule"/>
</dbReference>
<dbReference type="GO" id="GO:0005886">
    <property type="term" value="C:plasma membrane"/>
    <property type="evidence" value="ECO:0007669"/>
    <property type="project" value="UniProtKB-SubCell"/>
</dbReference>
<dbReference type="SMART" id="SM00382">
    <property type="entry name" value="AAA"/>
    <property type="match status" value="1"/>
</dbReference>
<evidence type="ECO:0000313" key="14">
    <source>
        <dbReference type="EMBL" id="PZR35574.1"/>
    </source>
</evidence>
<dbReference type="Pfam" id="PF02881">
    <property type="entry name" value="SRP54_N"/>
    <property type="match status" value="1"/>
</dbReference>
<evidence type="ECO:0000256" key="2">
    <source>
        <dbReference type="ARBA" id="ARBA00005450"/>
    </source>
</evidence>
<dbReference type="GO" id="GO:0048500">
    <property type="term" value="C:signal recognition particle"/>
    <property type="evidence" value="ECO:0007669"/>
    <property type="project" value="UniProtKB-UniRule"/>
</dbReference>
<evidence type="ECO:0000256" key="6">
    <source>
        <dbReference type="ARBA" id="ARBA00022884"/>
    </source>
</evidence>
<organism evidence="14 15">
    <name type="scientific">Caulobacter segnis</name>
    <dbReference type="NCBI Taxonomy" id="88688"/>
    <lineage>
        <taxon>Bacteria</taxon>
        <taxon>Pseudomonadati</taxon>
        <taxon>Pseudomonadota</taxon>
        <taxon>Alphaproteobacteria</taxon>
        <taxon>Caulobacterales</taxon>
        <taxon>Caulobacteraceae</taxon>
        <taxon>Caulobacter</taxon>
    </lineage>
</organism>
<dbReference type="PROSITE" id="PS00300">
    <property type="entry name" value="SRP54"/>
    <property type="match status" value="1"/>
</dbReference>
<evidence type="ECO:0000259" key="13">
    <source>
        <dbReference type="PROSITE" id="PS00300"/>
    </source>
</evidence>
<comment type="subunit">
    <text evidence="11">Part of the signal recognition particle protein translocation system, which is composed of SRP and FtsY. SRP is a ribonucleoprotein composed of Ffh and a 4.5S RNA molecule.</text>
</comment>
<evidence type="ECO:0000256" key="9">
    <source>
        <dbReference type="ARBA" id="ARBA00023274"/>
    </source>
</evidence>
<dbReference type="EC" id="3.6.5.4" evidence="11"/>
<dbReference type="InterPro" id="IPR027417">
    <property type="entry name" value="P-loop_NTPase"/>
</dbReference>
<feature type="binding site" evidence="11">
    <location>
        <begin position="191"/>
        <end position="195"/>
    </location>
    <ligand>
        <name>GTP</name>
        <dbReference type="ChEBI" id="CHEBI:37565"/>
    </ligand>
</feature>
<keyword evidence="4 11" id="KW-0547">Nucleotide-binding</keyword>
<comment type="catalytic activity">
    <reaction evidence="10 11">
        <text>GTP + H2O = GDP + phosphate + H(+)</text>
        <dbReference type="Rhea" id="RHEA:19669"/>
        <dbReference type="ChEBI" id="CHEBI:15377"/>
        <dbReference type="ChEBI" id="CHEBI:15378"/>
        <dbReference type="ChEBI" id="CHEBI:37565"/>
        <dbReference type="ChEBI" id="CHEBI:43474"/>
        <dbReference type="ChEBI" id="CHEBI:58189"/>
        <dbReference type="EC" id="3.6.5.4"/>
    </reaction>
</comment>
<evidence type="ECO:0000256" key="11">
    <source>
        <dbReference type="HAMAP-Rule" id="MF_00306"/>
    </source>
</evidence>
<dbReference type="NCBIfam" id="TIGR00959">
    <property type="entry name" value="ffh"/>
    <property type="match status" value="1"/>
</dbReference>
<dbReference type="SUPFAM" id="SSF47446">
    <property type="entry name" value="Signal peptide-binding domain"/>
    <property type="match status" value="1"/>
</dbReference>
<keyword evidence="3 11" id="KW-0963">Cytoplasm</keyword>
<dbReference type="Pfam" id="PF02978">
    <property type="entry name" value="SRP_SPB"/>
    <property type="match status" value="1"/>
</dbReference>
<evidence type="ECO:0000256" key="5">
    <source>
        <dbReference type="ARBA" id="ARBA00022801"/>
    </source>
</evidence>
<keyword evidence="5 11" id="KW-0378">Hydrolase</keyword>
<dbReference type="InterPro" id="IPR013822">
    <property type="entry name" value="Signal_recog_particl_SRP54_hlx"/>
</dbReference>
<dbReference type="AlphaFoldDB" id="A0A2W5X495"/>
<evidence type="ECO:0000256" key="8">
    <source>
        <dbReference type="ARBA" id="ARBA00023135"/>
    </source>
</evidence>